<evidence type="ECO:0000256" key="1">
    <source>
        <dbReference type="ARBA" id="ARBA00022450"/>
    </source>
</evidence>
<dbReference type="InterPro" id="IPR042099">
    <property type="entry name" value="ANL_N_sf"/>
</dbReference>
<dbReference type="AlphaFoldDB" id="A0AAD4LGH1"/>
<accession>A0AAD4LGH1</accession>
<name>A0AAD4LGH1_9AGAM</name>
<dbReference type="InterPro" id="IPR020845">
    <property type="entry name" value="AMP-binding_CS"/>
</dbReference>
<dbReference type="PANTHER" id="PTHR43439:SF2">
    <property type="entry name" value="ENZYME, PUTATIVE (JCVI)-RELATED"/>
    <property type="match status" value="1"/>
</dbReference>
<evidence type="ECO:0000256" key="2">
    <source>
        <dbReference type="ARBA" id="ARBA00022553"/>
    </source>
</evidence>
<dbReference type="Pfam" id="PF00501">
    <property type="entry name" value="AMP-binding"/>
    <property type="match status" value="1"/>
</dbReference>
<protein>
    <submittedName>
        <fullName evidence="5">Acetyl-CoA synthetase-like protein</fullName>
    </submittedName>
</protein>
<evidence type="ECO:0000313" key="5">
    <source>
        <dbReference type="EMBL" id="KAH8987645.1"/>
    </source>
</evidence>
<proteinExistence type="predicted"/>
<dbReference type="InterPro" id="IPR036291">
    <property type="entry name" value="NAD(P)-bd_dom_sf"/>
</dbReference>
<keyword evidence="1" id="KW-0596">Phosphopantetheine</keyword>
<dbReference type="InterPro" id="IPR051414">
    <property type="entry name" value="Adenylate-forming_Reductase"/>
</dbReference>
<gene>
    <name evidence="5" type="ORF">EDB92DRAFT_1116396</name>
</gene>
<sequence>MHLSGYLTSFSSPSSLSPTMSALLPKTQVLNSLSFKAPPLGDNSLALPDLYDWQHKNSSTHPLFTYEGGPGEVKTIAWAEAVRGIHRAARFVASRVSAEDAAAALNGRPIIVAALAATDTLTYVTTEVGILRAGFAVFPISPRNSPEAIAHLLKKTATRHLLVGGEPMLQKLAATSLELLRADGHPEIPISNMPHFEDIYPHDCSHIDFKYYPAVKFDLDAPGLILHSSGSTSFPKPIVWTHRQVVTLCTIPWWGEMDLCGQIMSCHAMPVFHGMGVLQIALVVSVGVVMAVFKPAFPAVLPNPQNVLEGMIATQCSIGAAAPTFLEAWSRSSAAVDYLRTTKAVMWGGGPLPKEVGDLLTREGISIHSQYGCTECGVMNTVLPSHSRGEDWEYLTVSSHCLPTFLPQGDGTFELVLVDHDLHHPVVFNTDVDGKNAYATSDLLVPHPTKPGLWKIYGRKDDQIMLSTGEKTNPGPLEGILAQDPHIQSSVMFGRGRFQNGVLIDPKPQFAFDPKDEGKLEQFRQLIWPTIERLNAFAPQHSRLFKEMIIVASPSKPFAYTAKMTARRQAILKDYDDEINALYDVIEQTSQVDIPSPSEWTPSQSLDYVRRIVHKVMAQKVADGVDIFQHGCDSLQSTYIRNSVLHGLRETKPEAAKLVSASFVYEHPGIERMATFLSRAVTDPQSALGVGLKARGQELQALVEKYTETFPARPAVNGSGHQLPAGDTYLLTGTTGGLGSNMLAQLLASPTIMRVYAFNRSSRSATSEARQRSAFEKRGLDTSLLSSRKLVYVEGDLNAPTFAVNDKLYGEIRGSVTHIVHNAWKINLNLSLASFEDGISGVRALVDFAITSPLARPPHLLFVSSISVFINFENKGSVVEEVLSNPEIAIGTGYSESKWVSERILDAAAERTALRPVVVRLGQVCGDGSGTWNESEWFPSLLKSAITLGCLPSVDGSVGWITAPDAAAAMLEMSRVDTQPGAHTLHVAHPRGVPFNTLIAPVASSLNVPLVPYPDWLSKLAAAHKASQTYSAAELERAQVENPALRLFGFFQSARTGPEWEPIGTARLDTARAIRVSNVLAEGARPLGEENVWKWMNAWRASRFLPPQGMEAIPRSEKSAVRLSVQEAATAVLAASPPFSGSTVVKEAAKGAAVVFMASRFGFLTVVFGVLHLLSSHS</sequence>
<keyword evidence="2" id="KW-0597">Phosphoprotein</keyword>
<dbReference type="InterPro" id="IPR013120">
    <property type="entry name" value="FAR_NAD-bd"/>
</dbReference>
<feature type="domain" description="AMP-dependent synthetase/ligase" evidence="3">
    <location>
        <begin position="112"/>
        <end position="385"/>
    </location>
</feature>
<keyword evidence="6" id="KW-1185">Reference proteome</keyword>
<dbReference type="Pfam" id="PF23562">
    <property type="entry name" value="AMP-binding_C_3"/>
    <property type="match status" value="1"/>
</dbReference>
<dbReference type="Pfam" id="PF07993">
    <property type="entry name" value="NAD_binding_4"/>
    <property type="match status" value="1"/>
</dbReference>
<dbReference type="SUPFAM" id="SSF56801">
    <property type="entry name" value="Acetyl-CoA synthetase-like"/>
    <property type="match status" value="1"/>
</dbReference>
<dbReference type="Gene3D" id="3.40.50.12780">
    <property type="entry name" value="N-terminal domain of ligase-like"/>
    <property type="match status" value="1"/>
</dbReference>
<comment type="caution">
    <text evidence="5">The sequence shown here is derived from an EMBL/GenBank/DDBJ whole genome shotgun (WGS) entry which is preliminary data.</text>
</comment>
<dbReference type="Proteomes" id="UP001201163">
    <property type="component" value="Unassembled WGS sequence"/>
</dbReference>
<dbReference type="Gene3D" id="3.40.50.720">
    <property type="entry name" value="NAD(P)-binding Rossmann-like Domain"/>
    <property type="match status" value="1"/>
</dbReference>
<dbReference type="PANTHER" id="PTHR43439">
    <property type="entry name" value="PHENYLACETATE-COENZYME A LIGASE"/>
    <property type="match status" value="1"/>
</dbReference>
<evidence type="ECO:0000259" key="4">
    <source>
        <dbReference type="Pfam" id="PF07993"/>
    </source>
</evidence>
<dbReference type="EMBL" id="JAKELL010000046">
    <property type="protein sequence ID" value="KAH8987645.1"/>
    <property type="molecule type" value="Genomic_DNA"/>
</dbReference>
<organism evidence="5 6">
    <name type="scientific">Lactarius akahatsu</name>
    <dbReference type="NCBI Taxonomy" id="416441"/>
    <lineage>
        <taxon>Eukaryota</taxon>
        <taxon>Fungi</taxon>
        <taxon>Dikarya</taxon>
        <taxon>Basidiomycota</taxon>
        <taxon>Agaricomycotina</taxon>
        <taxon>Agaricomycetes</taxon>
        <taxon>Russulales</taxon>
        <taxon>Russulaceae</taxon>
        <taxon>Lactarius</taxon>
    </lineage>
</organism>
<evidence type="ECO:0000313" key="6">
    <source>
        <dbReference type="Proteomes" id="UP001201163"/>
    </source>
</evidence>
<dbReference type="SUPFAM" id="SSF51735">
    <property type="entry name" value="NAD(P)-binding Rossmann-fold domains"/>
    <property type="match status" value="1"/>
</dbReference>
<evidence type="ECO:0000259" key="3">
    <source>
        <dbReference type="Pfam" id="PF00501"/>
    </source>
</evidence>
<dbReference type="InterPro" id="IPR000873">
    <property type="entry name" value="AMP-dep_synth/lig_dom"/>
</dbReference>
<reference evidence="5" key="1">
    <citation type="submission" date="2022-01" db="EMBL/GenBank/DDBJ databases">
        <title>Comparative genomics reveals a dynamic genome evolution in the ectomycorrhizal milk-cap (Lactarius) mushrooms.</title>
        <authorList>
            <consortium name="DOE Joint Genome Institute"/>
            <person name="Lebreton A."/>
            <person name="Tang N."/>
            <person name="Kuo A."/>
            <person name="LaButti K."/>
            <person name="Drula E."/>
            <person name="Barry K."/>
            <person name="Clum A."/>
            <person name="Lipzen A."/>
            <person name="Mousain D."/>
            <person name="Ng V."/>
            <person name="Wang R."/>
            <person name="Wang X."/>
            <person name="Dai Y."/>
            <person name="Henrissat B."/>
            <person name="Grigoriev I.V."/>
            <person name="Guerin-Laguette A."/>
            <person name="Yu F."/>
            <person name="Martin F.M."/>
        </authorList>
    </citation>
    <scope>NUCLEOTIDE SEQUENCE</scope>
    <source>
        <strain evidence="5">QP</strain>
    </source>
</reference>
<feature type="domain" description="Thioester reductase (TE)" evidence="4">
    <location>
        <begin position="731"/>
        <end position="957"/>
    </location>
</feature>
<dbReference type="PROSITE" id="PS00455">
    <property type="entry name" value="AMP_BINDING"/>
    <property type="match status" value="1"/>
</dbReference>